<protein>
    <submittedName>
        <fullName evidence="1">Uncharacterized protein</fullName>
    </submittedName>
</protein>
<reference evidence="1" key="1">
    <citation type="journal article" date="2014" name="Int. J. Syst. Evol. Microbiol.">
        <title>Complete genome sequence of Corynebacterium casei LMG S-19264T (=DSM 44701T), isolated from a smear-ripened cheese.</title>
        <authorList>
            <consortium name="US DOE Joint Genome Institute (JGI-PGF)"/>
            <person name="Walter F."/>
            <person name="Albersmeier A."/>
            <person name="Kalinowski J."/>
            <person name="Ruckert C."/>
        </authorList>
    </citation>
    <scope>NUCLEOTIDE SEQUENCE</scope>
    <source>
        <strain evidence="1">KCTC 32513</strain>
    </source>
</reference>
<name>A0A8J3G1V5_9PROT</name>
<dbReference type="AlphaFoldDB" id="A0A8J3G1V5"/>
<proteinExistence type="predicted"/>
<sequence>MTDNPFAAVAVRTLFFSSCFFITSCAPETSDSPTDAFFDNLTSLCEGTFTGQVISDQAADADWIGQTLVVGPVTCARDVVRMPLAVGEDRSRTWVVSRDSDALEFRHEHTEPDGSPSAVTEYGGFSRDGGTATLQAFPADDLTKVNFTENGIAVSNANVWTFEMSDGMLTYTLARPATEDNVARDFRAQFDVTP</sequence>
<keyword evidence="2" id="KW-1185">Reference proteome</keyword>
<dbReference type="Proteomes" id="UP000634004">
    <property type="component" value="Unassembled WGS sequence"/>
</dbReference>
<dbReference type="RefSeq" id="WP_189495932.1">
    <property type="nucleotide sequence ID" value="NZ_BMZH01000003.1"/>
</dbReference>
<comment type="caution">
    <text evidence="1">The sequence shown here is derived from an EMBL/GenBank/DDBJ whole genome shotgun (WGS) entry which is preliminary data.</text>
</comment>
<organism evidence="1 2">
    <name type="scientific">Algimonas arctica</name>
    <dbReference type="NCBI Taxonomy" id="1479486"/>
    <lineage>
        <taxon>Bacteria</taxon>
        <taxon>Pseudomonadati</taxon>
        <taxon>Pseudomonadota</taxon>
        <taxon>Alphaproteobacteria</taxon>
        <taxon>Maricaulales</taxon>
        <taxon>Robiginitomaculaceae</taxon>
        <taxon>Algimonas</taxon>
    </lineage>
</organism>
<dbReference type="EMBL" id="BMZH01000003">
    <property type="protein sequence ID" value="GHA88469.1"/>
    <property type="molecule type" value="Genomic_DNA"/>
</dbReference>
<gene>
    <name evidence="1" type="ORF">GCM10009069_09280</name>
</gene>
<evidence type="ECO:0000313" key="1">
    <source>
        <dbReference type="EMBL" id="GHA88469.1"/>
    </source>
</evidence>
<reference evidence="1" key="2">
    <citation type="submission" date="2020-09" db="EMBL/GenBank/DDBJ databases">
        <authorList>
            <person name="Sun Q."/>
            <person name="Kim S."/>
        </authorList>
    </citation>
    <scope>NUCLEOTIDE SEQUENCE</scope>
    <source>
        <strain evidence="1">KCTC 32513</strain>
    </source>
</reference>
<evidence type="ECO:0000313" key="2">
    <source>
        <dbReference type="Proteomes" id="UP000634004"/>
    </source>
</evidence>
<accession>A0A8J3G1V5</accession>